<comment type="subcellular location">
    <subcellularLocation>
        <location evidence="1">Membrane</location>
        <topology evidence="1">Multi-pass membrane protein</topology>
    </subcellularLocation>
</comment>
<feature type="transmembrane region" description="Helical" evidence="2">
    <location>
        <begin position="86"/>
        <end position="105"/>
    </location>
</feature>
<keyword evidence="2" id="KW-0812">Transmembrane</keyword>
<dbReference type="InterPro" id="IPR020846">
    <property type="entry name" value="MFS_dom"/>
</dbReference>
<protein>
    <recommendedName>
        <fullName evidence="3">Major facilitator superfamily (MFS) profile domain-containing protein</fullName>
    </recommendedName>
</protein>
<dbReference type="EMBL" id="BQXU01000008">
    <property type="protein sequence ID" value="GKT43899.1"/>
    <property type="molecule type" value="Genomic_DNA"/>
</dbReference>
<keyword evidence="2" id="KW-0472">Membrane</keyword>
<keyword evidence="5" id="KW-1185">Reference proteome</keyword>
<proteinExistence type="predicted"/>
<evidence type="ECO:0000256" key="1">
    <source>
        <dbReference type="ARBA" id="ARBA00004141"/>
    </source>
</evidence>
<dbReference type="Gene3D" id="1.20.1250.20">
    <property type="entry name" value="MFS general substrate transporter like domains"/>
    <property type="match status" value="1"/>
</dbReference>
<dbReference type="PROSITE" id="PS50850">
    <property type="entry name" value="MFS"/>
    <property type="match status" value="1"/>
</dbReference>
<dbReference type="GO" id="GO:0016020">
    <property type="term" value="C:membrane"/>
    <property type="evidence" value="ECO:0007669"/>
    <property type="project" value="UniProtKB-SubCell"/>
</dbReference>
<dbReference type="AlphaFoldDB" id="A0AA37LAT3"/>
<dbReference type="InterPro" id="IPR011701">
    <property type="entry name" value="MFS"/>
</dbReference>
<reference evidence="4 5" key="1">
    <citation type="submission" date="2022-03" db="EMBL/GenBank/DDBJ databases">
        <title>Genome data of Colletotrichum spp.</title>
        <authorList>
            <person name="Utami Y.D."/>
            <person name="Hiruma K."/>
        </authorList>
    </citation>
    <scope>NUCLEOTIDE SEQUENCE [LARGE SCALE GENOMIC DNA]</scope>
    <source>
        <strain evidence="4 5">MAFF 239500</strain>
    </source>
</reference>
<dbReference type="RefSeq" id="XP_049126249.1">
    <property type="nucleotide sequence ID" value="XM_049270292.1"/>
</dbReference>
<sequence>MAILSRYLPFSEATTTLQAVTYLLGISLFSISFLVFLNSSISFVITDLIGVKDGVGDIVGTLGFVDELVALVACPVWGLVSDRLGVRWVAVIGYAVIGAALILFVQAKNIYPQLLLARIFFAIGATAA</sequence>
<accession>A0AA37LAT3</accession>
<dbReference type="InterPro" id="IPR036259">
    <property type="entry name" value="MFS_trans_sf"/>
</dbReference>
<gene>
    <name evidence="4" type="ORF">ColSpa_04080</name>
</gene>
<name>A0AA37LAT3_9PEZI</name>
<feature type="transmembrane region" description="Helical" evidence="2">
    <location>
        <begin position="58"/>
        <end position="80"/>
    </location>
</feature>
<organism evidence="4 5">
    <name type="scientific">Colletotrichum spaethianum</name>
    <dbReference type="NCBI Taxonomy" id="700344"/>
    <lineage>
        <taxon>Eukaryota</taxon>
        <taxon>Fungi</taxon>
        <taxon>Dikarya</taxon>
        <taxon>Ascomycota</taxon>
        <taxon>Pezizomycotina</taxon>
        <taxon>Sordariomycetes</taxon>
        <taxon>Hypocreomycetidae</taxon>
        <taxon>Glomerellales</taxon>
        <taxon>Glomerellaceae</taxon>
        <taxon>Colletotrichum</taxon>
        <taxon>Colletotrichum spaethianum species complex</taxon>
    </lineage>
</organism>
<dbReference type="SUPFAM" id="SSF103473">
    <property type="entry name" value="MFS general substrate transporter"/>
    <property type="match status" value="1"/>
</dbReference>
<dbReference type="Pfam" id="PF07690">
    <property type="entry name" value="MFS_1"/>
    <property type="match status" value="1"/>
</dbReference>
<dbReference type="GO" id="GO:0022857">
    <property type="term" value="F:transmembrane transporter activity"/>
    <property type="evidence" value="ECO:0007669"/>
    <property type="project" value="InterPro"/>
</dbReference>
<dbReference type="Proteomes" id="UP001055115">
    <property type="component" value="Unassembled WGS sequence"/>
</dbReference>
<dbReference type="PANTHER" id="PTHR23524">
    <property type="entry name" value="TRANSPORTER, PUTATIVE (AFU_ORTHOLOGUE AFUA_8G04850)-RELATED"/>
    <property type="match status" value="1"/>
</dbReference>
<keyword evidence="2" id="KW-1133">Transmembrane helix</keyword>
<comment type="caution">
    <text evidence="4">The sequence shown here is derived from an EMBL/GenBank/DDBJ whole genome shotgun (WGS) entry which is preliminary data.</text>
</comment>
<dbReference type="GeneID" id="73324882"/>
<dbReference type="PANTHER" id="PTHR23524:SF1">
    <property type="entry name" value="MRH DOMAIN-CONTAINING PROTEIN-RELATED"/>
    <property type="match status" value="1"/>
</dbReference>
<feature type="domain" description="Major facilitator superfamily (MFS) profile" evidence="3">
    <location>
        <begin position="18"/>
        <end position="128"/>
    </location>
</feature>
<evidence type="ECO:0000313" key="5">
    <source>
        <dbReference type="Proteomes" id="UP001055115"/>
    </source>
</evidence>
<evidence type="ECO:0000313" key="4">
    <source>
        <dbReference type="EMBL" id="GKT43899.1"/>
    </source>
</evidence>
<feature type="transmembrane region" description="Helical" evidence="2">
    <location>
        <begin position="20"/>
        <end position="46"/>
    </location>
</feature>
<evidence type="ECO:0000259" key="3">
    <source>
        <dbReference type="PROSITE" id="PS50850"/>
    </source>
</evidence>
<evidence type="ECO:0000256" key="2">
    <source>
        <dbReference type="SAM" id="Phobius"/>
    </source>
</evidence>